<dbReference type="InterPro" id="IPR029039">
    <property type="entry name" value="Flavoprotein-like_sf"/>
</dbReference>
<dbReference type="InterPro" id="IPR023173">
    <property type="entry name" value="NADPH_Cyt_P450_Rdtase_alpha"/>
</dbReference>
<keyword evidence="4 9" id="KW-0285">Flavoprotein</keyword>
<dbReference type="PROSITE" id="PS51384">
    <property type="entry name" value="FAD_FR"/>
    <property type="match status" value="1"/>
</dbReference>
<dbReference type="SUPFAM" id="SSF52218">
    <property type="entry name" value="Flavoproteins"/>
    <property type="match status" value="1"/>
</dbReference>
<evidence type="ECO:0000256" key="10">
    <source>
        <dbReference type="SAM" id="Phobius"/>
    </source>
</evidence>
<feature type="binding site" evidence="9">
    <location>
        <begin position="49"/>
        <end position="54"/>
    </location>
    <ligand>
        <name>FMN</name>
        <dbReference type="ChEBI" id="CHEBI:58210"/>
    </ligand>
</feature>
<protein>
    <recommendedName>
        <fullName evidence="9">NADPH-dependent diflavin oxidoreductase 1</fullName>
        <ecNumber evidence="9">1.18.1.-</ecNumber>
    </recommendedName>
    <alternativeName>
        <fullName evidence="9">NADPH-dependent FMN and FAD-containing oxidoreductase</fullName>
    </alternativeName>
</protein>
<dbReference type="Pfam" id="PF00667">
    <property type="entry name" value="FAD_binding_1"/>
    <property type="match status" value="1"/>
</dbReference>
<comment type="cofactor">
    <cofactor evidence="1 9">
        <name>FMN</name>
        <dbReference type="ChEBI" id="CHEBI:58210"/>
    </cofactor>
</comment>
<dbReference type="InterPro" id="IPR008254">
    <property type="entry name" value="Flavodoxin/NO_synth"/>
</dbReference>
<dbReference type="GO" id="GO:0005829">
    <property type="term" value="C:cytosol"/>
    <property type="evidence" value="ECO:0007669"/>
    <property type="project" value="TreeGrafter"/>
</dbReference>
<dbReference type="Pfam" id="PF00175">
    <property type="entry name" value="NAD_binding_1"/>
    <property type="match status" value="1"/>
</dbReference>
<evidence type="ECO:0000259" key="11">
    <source>
        <dbReference type="PROSITE" id="PS50902"/>
    </source>
</evidence>
<evidence type="ECO:0000256" key="9">
    <source>
        <dbReference type="HAMAP-Rule" id="MF_03178"/>
    </source>
</evidence>
<dbReference type="HAMAP" id="MF_03178">
    <property type="entry name" value="NDOR1"/>
    <property type="match status" value="1"/>
</dbReference>
<evidence type="ECO:0000256" key="6">
    <source>
        <dbReference type="ARBA" id="ARBA00022827"/>
    </source>
</evidence>
<feature type="binding site" evidence="9">
    <location>
        <begin position="545"/>
        <end position="546"/>
    </location>
    <ligand>
        <name>NADP(+)</name>
        <dbReference type="ChEBI" id="CHEBI:58349"/>
    </ligand>
</feature>
<keyword evidence="5 9" id="KW-0288">FMN</keyword>
<organism evidence="13 14">
    <name type="scientific">Trichuris muris</name>
    <name type="common">Mouse whipworm</name>
    <dbReference type="NCBI Taxonomy" id="70415"/>
    <lineage>
        <taxon>Eukaryota</taxon>
        <taxon>Metazoa</taxon>
        <taxon>Ecdysozoa</taxon>
        <taxon>Nematoda</taxon>
        <taxon>Enoplea</taxon>
        <taxon>Dorylaimia</taxon>
        <taxon>Trichinellida</taxon>
        <taxon>Trichuridae</taxon>
        <taxon>Trichuris</taxon>
    </lineage>
</organism>
<dbReference type="FunFam" id="3.40.50.360:FF:000034">
    <property type="entry name" value="NADPH-dependent diflavin oxidoreductase 1"/>
    <property type="match status" value="1"/>
</dbReference>
<evidence type="ECO:0000259" key="12">
    <source>
        <dbReference type="PROSITE" id="PS51384"/>
    </source>
</evidence>
<keyword evidence="10" id="KW-0812">Transmembrane</keyword>
<dbReference type="InterPro" id="IPR017927">
    <property type="entry name" value="FAD-bd_FR_type"/>
</dbReference>
<feature type="binding site" evidence="9">
    <location>
        <begin position="97"/>
        <end position="100"/>
    </location>
    <ligand>
        <name>FMN</name>
        <dbReference type="ChEBI" id="CHEBI:58210"/>
    </ligand>
</feature>
<feature type="binding site" evidence="9">
    <location>
        <begin position="450"/>
        <end position="453"/>
    </location>
    <ligand>
        <name>FAD</name>
        <dbReference type="ChEBI" id="CHEBI:57692"/>
    </ligand>
</feature>
<dbReference type="GO" id="GO:0050661">
    <property type="term" value="F:NADP binding"/>
    <property type="evidence" value="ECO:0007669"/>
    <property type="project" value="UniProtKB-UniRule"/>
</dbReference>
<keyword evidence="13" id="KW-1185">Reference proteome</keyword>
<feature type="domain" description="FAD-binding FR-type" evidence="12">
    <location>
        <begin position="240"/>
        <end position="477"/>
    </location>
</feature>
<keyword evidence="10" id="KW-0472">Membrane</keyword>
<keyword evidence="6 9" id="KW-0274">FAD</keyword>
<evidence type="ECO:0000256" key="8">
    <source>
        <dbReference type="ARBA" id="ARBA00023002"/>
    </source>
</evidence>
<dbReference type="SUPFAM" id="SSF63380">
    <property type="entry name" value="Riboflavin synthase domain-like"/>
    <property type="match status" value="1"/>
</dbReference>
<evidence type="ECO:0000256" key="3">
    <source>
        <dbReference type="ARBA" id="ARBA00022490"/>
    </source>
</evidence>
<dbReference type="InterPro" id="IPR001094">
    <property type="entry name" value="Flavdoxin-like"/>
</dbReference>
<dbReference type="PRINTS" id="PR00371">
    <property type="entry name" value="FPNCR"/>
</dbReference>
<dbReference type="Proteomes" id="UP000046395">
    <property type="component" value="Unassembled WGS sequence"/>
</dbReference>
<feature type="binding site" evidence="9">
    <location>
        <position position="169"/>
    </location>
    <ligand>
        <name>FMN</name>
        <dbReference type="ChEBI" id="CHEBI:58210"/>
    </ligand>
</feature>
<feature type="binding site" evidence="9">
    <location>
        <begin position="551"/>
        <end position="555"/>
    </location>
    <ligand>
        <name>NADP(+)</name>
        <dbReference type="ChEBI" id="CHEBI:58349"/>
    </ligand>
</feature>
<dbReference type="AlphaFoldDB" id="A0A5S6QWD6"/>
<dbReference type="Gene3D" id="1.20.990.10">
    <property type="entry name" value="NADPH-cytochrome p450 Reductase, Chain A, domain 3"/>
    <property type="match status" value="1"/>
</dbReference>
<feature type="transmembrane region" description="Helical" evidence="10">
    <location>
        <begin position="20"/>
        <end position="37"/>
    </location>
</feature>
<feature type="binding site" evidence="9">
    <location>
        <position position="490"/>
    </location>
    <ligand>
        <name>NADP(+)</name>
        <dbReference type="ChEBI" id="CHEBI:58349"/>
    </ligand>
</feature>
<feature type="binding site" evidence="9">
    <location>
        <begin position="134"/>
        <end position="143"/>
    </location>
    <ligand>
        <name>FMN</name>
        <dbReference type="ChEBI" id="CHEBI:58210"/>
    </ligand>
</feature>
<proteinExistence type="inferred from homology"/>
<dbReference type="InterPro" id="IPR039261">
    <property type="entry name" value="FNR_nucleotide-bd"/>
</dbReference>
<dbReference type="GO" id="GO:0160246">
    <property type="term" value="F:NADPH-iron-sulfur [2Fe-2S] protein oxidoreductase activity"/>
    <property type="evidence" value="ECO:0007669"/>
    <property type="project" value="InterPro"/>
</dbReference>
<comment type="subcellular location">
    <subcellularLocation>
        <location evidence="9">Cytoplasm</location>
    </subcellularLocation>
</comment>
<comment type="similarity">
    <text evidence="9">In the N-terminal section; belongs to the flavodoxin family.</text>
</comment>
<keyword evidence="8 9" id="KW-0560">Oxidoreductase</keyword>
<keyword evidence="10" id="KW-1133">Transmembrane helix</keyword>
<evidence type="ECO:0000256" key="2">
    <source>
        <dbReference type="ARBA" id="ARBA00001974"/>
    </source>
</evidence>
<keyword evidence="7 9" id="KW-0521">NADP</keyword>
<dbReference type="GO" id="GO:0016651">
    <property type="term" value="F:oxidoreductase activity, acting on NAD(P)H"/>
    <property type="evidence" value="ECO:0007669"/>
    <property type="project" value="UniProtKB-UniRule"/>
</dbReference>
<accession>A0A5S6QWD6</accession>
<dbReference type="PANTHER" id="PTHR19384">
    <property type="entry name" value="NITRIC OXIDE SYNTHASE-RELATED"/>
    <property type="match status" value="1"/>
</dbReference>
<feature type="domain" description="Flavodoxin-like" evidence="11">
    <location>
        <begin position="43"/>
        <end position="187"/>
    </location>
</feature>
<evidence type="ECO:0000256" key="4">
    <source>
        <dbReference type="ARBA" id="ARBA00022630"/>
    </source>
</evidence>
<comment type="catalytic activity">
    <reaction evidence="9">
        <text>2 oxidized [2Fe-2S]-[protein] + NADPH = 2 reduced [2Fe-2S]-[protein] + NADP(+) + H(+)</text>
        <dbReference type="Rhea" id="RHEA:67716"/>
        <dbReference type="Rhea" id="RHEA-COMP:17327"/>
        <dbReference type="Rhea" id="RHEA-COMP:17328"/>
        <dbReference type="ChEBI" id="CHEBI:15378"/>
        <dbReference type="ChEBI" id="CHEBI:33737"/>
        <dbReference type="ChEBI" id="CHEBI:33738"/>
        <dbReference type="ChEBI" id="CHEBI:57783"/>
        <dbReference type="ChEBI" id="CHEBI:58349"/>
    </reaction>
</comment>
<evidence type="ECO:0000313" key="13">
    <source>
        <dbReference type="Proteomes" id="UP000046395"/>
    </source>
</evidence>
<dbReference type="STRING" id="70415.A0A5S6QWD6"/>
<evidence type="ECO:0000256" key="5">
    <source>
        <dbReference type="ARBA" id="ARBA00022643"/>
    </source>
</evidence>
<comment type="similarity">
    <text evidence="9">Belongs to the NADPH-dependent diflavin oxidoreductase NDOR1 family.</text>
</comment>
<dbReference type="Gene3D" id="3.40.50.80">
    <property type="entry name" value="Nucleotide-binding domain of ferredoxin-NADP reductase (FNR) module"/>
    <property type="match status" value="1"/>
</dbReference>
<comment type="function">
    <text evidence="9">NADPH-dependent reductase which is a central component of the cytosolic iron-sulfur (Fe-S) protein assembly (CIA) machinery. Transfers electrons from NADPH via its FAD and FMN prosthetic groups to the [2Fe-2S] cluster of the anamorsin/DRE2 homolog, another key component of the CIA machinery. In turn, this reduced cluster provides electrons for assembly of cytosolic iron-sulfur cluster proteins.</text>
</comment>
<feature type="binding site" evidence="9">
    <location>
        <begin position="417"/>
        <end position="420"/>
    </location>
    <ligand>
        <name>FAD</name>
        <dbReference type="ChEBI" id="CHEBI:57692"/>
    </ligand>
</feature>
<dbReference type="InterPro" id="IPR003097">
    <property type="entry name" value="CysJ-like_FAD-binding"/>
</dbReference>
<dbReference type="InterPro" id="IPR017938">
    <property type="entry name" value="Riboflavin_synthase-like_b-brl"/>
</dbReference>
<dbReference type="InterPro" id="IPR001709">
    <property type="entry name" value="Flavoprot_Pyr_Nucl_cyt_Rdtase"/>
</dbReference>
<keyword evidence="3 9" id="KW-0963">Cytoplasm</keyword>
<dbReference type="Gene3D" id="3.40.50.360">
    <property type="match status" value="1"/>
</dbReference>
<evidence type="ECO:0000313" key="14">
    <source>
        <dbReference type="WBParaSite" id="TMUE_3000011438.1"/>
    </source>
</evidence>
<comment type="cofactor">
    <cofactor evidence="2 9">
        <name>FAD</name>
        <dbReference type="ChEBI" id="CHEBI:57692"/>
    </cofactor>
</comment>
<dbReference type="PRINTS" id="PR00369">
    <property type="entry name" value="FLAVODOXIN"/>
</dbReference>
<dbReference type="EC" id="1.18.1.-" evidence="9"/>
<dbReference type="PROSITE" id="PS50902">
    <property type="entry name" value="FLAVODOXIN_LIKE"/>
    <property type="match status" value="1"/>
</dbReference>
<dbReference type="PANTHER" id="PTHR19384:SF10">
    <property type="entry name" value="NADPH-DEPENDENT DIFLAVIN OXIDOREDUCTASE 1"/>
    <property type="match status" value="1"/>
</dbReference>
<dbReference type="GO" id="GO:0010181">
    <property type="term" value="F:FMN binding"/>
    <property type="evidence" value="ECO:0007669"/>
    <property type="project" value="UniProtKB-UniRule"/>
</dbReference>
<dbReference type="Gene3D" id="2.40.30.10">
    <property type="entry name" value="Translation factors"/>
    <property type="match status" value="1"/>
</dbReference>
<comment type="caution">
    <text evidence="9">Lacks conserved residue(s) required for the propagation of feature annotation.</text>
</comment>
<dbReference type="WBParaSite" id="TMUE_3000011438.1">
    <property type="protein sequence ID" value="TMUE_3000011438.1"/>
    <property type="gene ID" value="WBGene00289957"/>
</dbReference>
<name>A0A5S6QWD6_TRIMR</name>
<feature type="binding site" evidence="9">
    <location>
        <position position="385"/>
    </location>
    <ligand>
        <name>FAD</name>
        <dbReference type="ChEBI" id="CHEBI:57692"/>
    </ligand>
</feature>
<feature type="binding site" evidence="9">
    <location>
        <position position="626"/>
    </location>
    <ligand>
        <name>FAD</name>
        <dbReference type="ChEBI" id="CHEBI:57692"/>
    </ligand>
</feature>
<dbReference type="SUPFAM" id="SSF52343">
    <property type="entry name" value="Ferredoxin reductase-like, C-terminal NADP-linked domain"/>
    <property type="match status" value="1"/>
</dbReference>
<evidence type="ECO:0000256" key="1">
    <source>
        <dbReference type="ARBA" id="ARBA00001917"/>
    </source>
</evidence>
<dbReference type="InterPro" id="IPR001433">
    <property type="entry name" value="OxRdtase_FAD/NAD-bd"/>
</dbReference>
<dbReference type="Pfam" id="PF00258">
    <property type="entry name" value="Flavodoxin_1"/>
    <property type="match status" value="1"/>
</dbReference>
<sequence length="627" mass="71866">MEYKSRSPVNHLQYYRALRLPGLVLCLSSCVLTLHYWRMAFSLSILYGSETGNAEDVATKIWRQALQRDLDAQLRCMNDFDFAQGATAAQTLVFVCSTTGQGDVPDNMKTFWKSILKRSQTCTLTQWNVAVLGLGDSSYQRFNFAARKLYSRLLQLGANQIVELGLADDQHERGYDEIAEPWVTQFWENMAKMYPDSVRECVGPPSYSPSYSIVWAEDMRDDAKQQDLQYCVSHRRPPESCPVMAEIVQNKRITDVDHFQDVRLISFDLKPNAPYNPGDVMVIQPQNLVENQSEFFCIVSVAEPDKPFYIRPNVKGMSVPELYSRQPLTFRYLVSDVFDLQAVPRRTFFHILSHFAEDDIQKEKLVELSSAEGQEELHDYCTRPRRTALEVMRDFALTVSKVPLEAWFDLLGTIRPRSFSIASCVNTHEHLELIVAVVNYRTRMATPRLGLCSNWLARLAPGAVVEAWIKQGSLAFPAIEVPVVLVGAGTGLSPLRSFLHFRSHRGVRSSWLFFGCRYREKDWLCEEDLRKLVNNGTLAMSVAFSRDQPEKVYVQDKLRKQQALLYDLIYGRDAMVFVTGRAKDMPQQVQEAIKDILKAEGGFNDKEAQKYIREMDTSMRLQLEVWT</sequence>
<dbReference type="FunFam" id="3.40.50.80:FF:000030">
    <property type="entry name" value="NADPH-dependent diflavin oxidoreductase 1"/>
    <property type="match status" value="1"/>
</dbReference>
<reference evidence="14" key="1">
    <citation type="submission" date="2019-12" db="UniProtKB">
        <authorList>
            <consortium name="WormBaseParasite"/>
        </authorList>
    </citation>
    <scope>IDENTIFICATION</scope>
</reference>
<comment type="similarity">
    <text evidence="9">In the C-terminal section; belongs to the flavoprotein pyridine nucleotide cytochrome reductase family.</text>
</comment>
<evidence type="ECO:0000256" key="7">
    <source>
        <dbReference type="ARBA" id="ARBA00022857"/>
    </source>
</evidence>
<dbReference type="GO" id="GO:0050660">
    <property type="term" value="F:flavin adenine dinucleotide binding"/>
    <property type="evidence" value="ECO:0007669"/>
    <property type="project" value="UniProtKB-UniRule"/>
</dbReference>
<dbReference type="GO" id="GO:0016226">
    <property type="term" value="P:iron-sulfur cluster assembly"/>
    <property type="evidence" value="ECO:0007669"/>
    <property type="project" value="UniProtKB-UniRule"/>
</dbReference>
<dbReference type="InterPro" id="IPR028879">
    <property type="entry name" value="NDOR1"/>
</dbReference>